<organism evidence="3 4">
    <name type="scientific">Citrus x changshan-huyou</name>
    <dbReference type="NCBI Taxonomy" id="2935761"/>
    <lineage>
        <taxon>Eukaryota</taxon>
        <taxon>Viridiplantae</taxon>
        <taxon>Streptophyta</taxon>
        <taxon>Embryophyta</taxon>
        <taxon>Tracheophyta</taxon>
        <taxon>Spermatophyta</taxon>
        <taxon>Magnoliopsida</taxon>
        <taxon>eudicotyledons</taxon>
        <taxon>Gunneridae</taxon>
        <taxon>Pentapetalae</taxon>
        <taxon>rosids</taxon>
        <taxon>malvids</taxon>
        <taxon>Sapindales</taxon>
        <taxon>Rutaceae</taxon>
        <taxon>Aurantioideae</taxon>
        <taxon>Citrus</taxon>
    </lineage>
</organism>
<dbReference type="GO" id="GO:0006355">
    <property type="term" value="P:regulation of DNA-templated transcription"/>
    <property type="evidence" value="ECO:0007669"/>
    <property type="project" value="UniProtKB-UniRule"/>
</dbReference>
<evidence type="ECO:0000256" key="1">
    <source>
        <dbReference type="RuleBase" id="RU367018"/>
    </source>
</evidence>
<comment type="caution">
    <text evidence="3">The sequence shown here is derived from an EMBL/GenBank/DDBJ whole genome shotgun (WGS) entry which is preliminary data.</text>
</comment>
<gene>
    <name evidence="3" type="ORF">WN944_026788</name>
</gene>
<dbReference type="InterPro" id="IPR018289">
    <property type="entry name" value="MULE_transposase_dom"/>
</dbReference>
<dbReference type="GO" id="GO:0005634">
    <property type="term" value="C:nucleus"/>
    <property type="evidence" value="ECO:0007669"/>
    <property type="project" value="UniProtKB-SubCell"/>
</dbReference>
<dbReference type="PANTHER" id="PTHR31669">
    <property type="entry name" value="PROTEIN FAR1-RELATED SEQUENCE 10-RELATED"/>
    <property type="match status" value="1"/>
</dbReference>
<evidence type="ECO:0000313" key="3">
    <source>
        <dbReference type="EMBL" id="KAK9174784.1"/>
    </source>
</evidence>
<keyword evidence="1" id="KW-0862">Zinc</keyword>
<comment type="function">
    <text evidence="1">Putative transcription activator involved in regulating light control of development.</text>
</comment>
<comment type="similarity">
    <text evidence="1">Belongs to the FHY3/FAR1 family.</text>
</comment>
<proteinExistence type="inferred from homology"/>
<keyword evidence="1" id="KW-0863">Zinc-finger</keyword>
<dbReference type="InterPro" id="IPR031052">
    <property type="entry name" value="FHY3/FAR1"/>
</dbReference>
<evidence type="ECO:0000313" key="4">
    <source>
        <dbReference type="Proteomes" id="UP001428341"/>
    </source>
</evidence>
<dbReference type="EMBL" id="JBCGBO010000025">
    <property type="protein sequence ID" value="KAK9174784.1"/>
    <property type="molecule type" value="Genomic_DNA"/>
</dbReference>
<dbReference type="GO" id="GO:0008270">
    <property type="term" value="F:zinc ion binding"/>
    <property type="evidence" value="ECO:0007669"/>
    <property type="project" value="UniProtKB-UniRule"/>
</dbReference>
<comment type="subcellular location">
    <subcellularLocation>
        <location evidence="1">Nucleus</location>
    </subcellularLocation>
</comment>
<keyword evidence="1" id="KW-0539">Nucleus</keyword>
<reference evidence="3 4" key="1">
    <citation type="submission" date="2024-05" db="EMBL/GenBank/DDBJ databases">
        <title>Haplotype-resolved chromosome-level genome assembly of Huyou (Citrus changshanensis).</title>
        <authorList>
            <person name="Miao C."/>
            <person name="Chen W."/>
            <person name="Wu Y."/>
            <person name="Wang L."/>
            <person name="Zhao S."/>
            <person name="Grierson D."/>
            <person name="Xu C."/>
            <person name="Chen K."/>
        </authorList>
    </citation>
    <scope>NUCLEOTIDE SEQUENCE [LARGE SCALE GENOMIC DNA]</scope>
    <source>
        <strain evidence="3">01-14</strain>
        <tissue evidence="3">Leaf</tissue>
    </source>
</reference>
<dbReference type="Pfam" id="PF10551">
    <property type="entry name" value="MULE"/>
    <property type="match status" value="1"/>
</dbReference>
<accession>A0AAP0Q991</accession>
<dbReference type="PANTHER" id="PTHR31669:SF251">
    <property type="entry name" value="PROTEIN FAR1-RELATED SEQUENCE"/>
    <property type="match status" value="1"/>
</dbReference>
<dbReference type="Proteomes" id="UP001428341">
    <property type="component" value="Unassembled WGS sequence"/>
</dbReference>
<feature type="domain" description="MULE transposase" evidence="2">
    <location>
        <begin position="3"/>
        <end position="40"/>
    </location>
</feature>
<keyword evidence="4" id="KW-1185">Reference proteome</keyword>
<name>A0AAP0Q991_9ROSI</name>
<sequence>MCGKSPKTIFIDQDAVMAKVISHVMPNTNHRLCIWHIMQNALKHVNNVFKGPGGVKSALSTFMESIEEEDEFLSAWNAVLEEYDVLRDVMDIKEFLPSQYILKKWTKQARAKAIQDMHGCEIQADSKLQQTCRYRVLCSTFTKISSRASLEQPPQGYNVRNLVPRLPYEQSQQTSFQDLLHQNLIGFSFTFQDSQASNSNALS</sequence>
<dbReference type="AlphaFoldDB" id="A0AAP0Q991"/>
<keyword evidence="1" id="KW-0479">Metal-binding</keyword>
<evidence type="ECO:0000259" key="2">
    <source>
        <dbReference type="Pfam" id="PF10551"/>
    </source>
</evidence>
<protein>
    <recommendedName>
        <fullName evidence="1">Protein FAR1-RELATED SEQUENCE</fullName>
    </recommendedName>
</protein>